<dbReference type="RefSeq" id="WP_285230601.1">
    <property type="nucleotide sequence ID" value="NZ_JAKZJU020000001.1"/>
</dbReference>
<evidence type="ECO:0000259" key="2">
    <source>
        <dbReference type="Pfam" id="PF01609"/>
    </source>
</evidence>
<name>A0ABT7IQ64_9BURK</name>
<evidence type="ECO:0000313" key="5">
    <source>
        <dbReference type="Proteomes" id="UP001165481"/>
    </source>
</evidence>
<keyword evidence="5" id="KW-1185">Reference proteome</keyword>
<protein>
    <submittedName>
        <fullName evidence="4">Transposase</fullName>
    </submittedName>
</protein>
<dbReference type="EMBL" id="JAKZJU020000001">
    <property type="protein sequence ID" value="MDL2060120.1"/>
    <property type="molecule type" value="Genomic_DNA"/>
</dbReference>
<dbReference type="SUPFAM" id="SSF53098">
    <property type="entry name" value="Ribonuclease H-like"/>
    <property type="match status" value="1"/>
</dbReference>
<organism evidence="4 5">
    <name type="scientific">Mesosutterella faecium</name>
    <dbReference type="NCBI Taxonomy" id="2925194"/>
    <lineage>
        <taxon>Bacteria</taxon>
        <taxon>Pseudomonadati</taxon>
        <taxon>Pseudomonadota</taxon>
        <taxon>Betaproteobacteria</taxon>
        <taxon>Burkholderiales</taxon>
        <taxon>Sutterellaceae</taxon>
        <taxon>Mesosutterella</taxon>
    </lineage>
</organism>
<dbReference type="InterPro" id="IPR012337">
    <property type="entry name" value="RNaseH-like_sf"/>
</dbReference>
<dbReference type="Proteomes" id="UP001165481">
    <property type="component" value="Unassembled WGS sequence"/>
</dbReference>
<accession>A0ABT7IQ64</accession>
<feature type="region of interest" description="Disordered" evidence="1">
    <location>
        <begin position="351"/>
        <end position="371"/>
    </location>
</feature>
<comment type="caution">
    <text evidence="4">The sequence shown here is derived from an EMBL/GenBank/DDBJ whole genome shotgun (WGS) entry which is preliminary data.</text>
</comment>
<feature type="domain" description="Transposase IS4-like" evidence="2">
    <location>
        <begin position="195"/>
        <end position="456"/>
    </location>
</feature>
<evidence type="ECO:0000256" key="1">
    <source>
        <dbReference type="SAM" id="MobiDB-lite"/>
    </source>
</evidence>
<dbReference type="Pfam" id="PF01609">
    <property type="entry name" value="DDE_Tnp_1"/>
    <property type="match status" value="1"/>
</dbReference>
<sequence length="530" mass="60957">MATTEKPDYVIQFQKSKPRQTEIKKIGGRWYLYERFSKYDPEIKRSRKISGKCLGAITPEGLVKTTRRLAEPKPAVLNDVVAVGNEVYFWENTAPMRRRLRKYFPDLWRQIYTAVYVRSALDPRFRRLQSHYENSLFSYLCPGLSFQRPCIRDLLEQLGRSREAIRGYMREDLEDREAFILFDGHRILSASQTMTTAELGYDSKCRFKPQINLVYVFSLGEDTGMPLYYKQYAGSTPDVSCFSDLLRETSMNGKNYTVIADKGFASEDGFCQLEDDGLKYLLPLRRNCAAAADLIPESPRGYQKGFTYHSRSIQYSSFDCQDKASRLHIYFDPELYSDEMATATARMEAQNRTVGQARQAEENRRKKGKGRLTDAELEALRPVELSDIHDAHPAMGVIIIKTNRLDLEGEAVYYIYKQRQNIEQFFKTYSETLDFEASYMRGATQEEAWLFLNHLAAGFCVKTIEDIYSIGEGKNISYKDLTSGLEKIRAARLGKSWQMPPIKRSTARLCEKLGINVTAEKIEKLVAGTE</sequence>
<gene>
    <name evidence="3" type="ORF">MUN46_009255</name>
    <name evidence="4" type="ORF">MUN46_011310</name>
</gene>
<proteinExistence type="predicted"/>
<dbReference type="EMBL" id="JAKZJU020000002">
    <property type="protein sequence ID" value="MDL2060524.1"/>
    <property type="molecule type" value="Genomic_DNA"/>
</dbReference>
<reference evidence="4" key="1">
    <citation type="submission" date="2023-03" db="EMBL/GenBank/DDBJ databases">
        <title>Mesosutterella sp. nov. isolated from porcine feces.</title>
        <authorList>
            <person name="Yu S."/>
        </authorList>
    </citation>
    <scope>NUCLEOTIDE SEQUENCE</scope>
    <source>
        <strain evidence="4">AGMB02718</strain>
    </source>
</reference>
<dbReference type="InterPro" id="IPR002559">
    <property type="entry name" value="Transposase_11"/>
</dbReference>
<evidence type="ECO:0000313" key="4">
    <source>
        <dbReference type="EMBL" id="MDL2060524.1"/>
    </source>
</evidence>
<evidence type="ECO:0000313" key="3">
    <source>
        <dbReference type="EMBL" id="MDL2060120.1"/>
    </source>
</evidence>